<dbReference type="Pfam" id="PF18758">
    <property type="entry name" value="KDZ"/>
    <property type="match status" value="1"/>
</dbReference>
<feature type="compositionally biased region" description="Basic and acidic residues" evidence="1">
    <location>
        <begin position="16"/>
        <end position="35"/>
    </location>
</feature>
<dbReference type="InParanoid" id="B0E3M1"/>
<dbReference type="GeneID" id="6086450"/>
<reference evidence="3 4" key="1">
    <citation type="journal article" date="2008" name="Nature">
        <title>The genome of Laccaria bicolor provides insights into mycorrhizal symbiosis.</title>
        <authorList>
            <person name="Martin F."/>
            <person name="Aerts A."/>
            <person name="Ahren D."/>
            <person name="Brun A."/>
            <person name="Danchin E.G.J."/>
            <person name="Duchaussoy F."/>
            <person name="Gibon J."/>
            <person name="Kohler A."/>
            <person name="Lindquist E."/>
            <person name="Pereda V."/>
            <person name="Salamov A."/>
            <person name="Shapiro H.J."/>
            <person name="Wuyts J."/>
            <person name="Blaudez D."/>
            <person name="Buee M."/>
            <person name="Brokstein P."/>
            <person name="Canbaeck B."/>
            <person name="Cohen D."/>
            <person name="Courty P.E."/>
            <person name="Coutinho P.M."/>
            <person name="Delaruelle C."/>
            <person name="Detter J.C."/>
            <person name="Deveau A."/>
            <person name="DiFazio S."/>
            <person name="Duplessis S."/>
            <person name="Fraissinet-Tachet L."/>
            <person name="Lucic E."/>
            <person name="Frey-Klett P."/>
            <person name="Fourrey C."/>
            <person name="Feussner I."/>
            <person name="Gay G."/>
            <person name="Grimwood J."/>
            <person name="Hoegger P.J."/>
            <person name="Jain P."/>
            <person name="Kilaru S."/>
            <person name="Labbe J."/>
            <person name="Lin Y.C."/>
            <person name="Legue V."/>
            <person name="Le Tacon F."/>
            <person name="Marmeisse R."/>
            <person name="Melayah D."/>
            <person name="Montanini B."/>
            <person name="Muratet M."/>
            <person name="Nehls U."/>
            <person name="Niculita-Hirzel H."/>
            <person name="Oudot-Le Secq M.P."/>
            <person name="Peter M."/>
            <person name="Quesneville H."/>
            <person name="Rajashekar B."/>
            <person name="Reich M."/>
            <person name="Rouhier N."/>
            <person name="Schmutz J."/>
            <person name="Yin T."/>
            <person name="Chalot M."/>
            <person name="Henrissat B."/>
            <person name="Kuees U."/>
            <person name="Lucas S."/>
            <person name="Van de Peer Y."/>
            <person name="Podila G.K."/>
            <person name="Polle A."/>
            <person name="Pukkila P.J."/>
            <person name="Richardson P.M."/>
            <person name="Rouze P."/>
            <person name="Sanders I.R."/>
            <person name="Stajich J.E."/>
            <person name="Tunlid A."/>
            <person name="Tuskan G."/>
            <person name="Grigoriev I.V."/>
        </authorList>
    </citation>
    <scope>NUCLEOTIDE SEQUENCE [LARGE SCALE GENOMIC DNA]</scope>
    <source>
        <strain evidence="4">S238N-H82 / ATCC MYA-4686</strain>
    </source>
</reference>
<dbReference type="Pfam" id="PF18803">
    <property type="entry name" value="CxC2"/>
    <property type="match status" value="1"/>
</dbReference>
<evidence type="ECO:0000256" key="1">
    <source>
        <dbReference type="SAM" id="MobiDB-lite"/>
    </source>
</evidence>
<dbReference type="AlphaFoldDB" id="B0E3M1"/>
<evidence type="ECO:0000313" key="3">
    <source>
        <dbReference type="EMBL" id="EDQ98558.1"/>
    </source>
</evidence>
<organism evidence="4">
    <name type="scientific">Laccaria bicolor (strain S238N-H82 / ATCC MYA-4686)</name>
    <name type="common">Bicoloured deceiver</name>
    <name type="synonym">Laccaria laccata var. bicolor</name>
    <dbReference type="NCBI Taxonomy" id="486041"/>
    <lineage>
        <taxon>Eukaryota</taxon>
        <taxon>Fungi</taxon>
        <taxon>Dikarya</taxon>
        <taxon>Basidiomycota</taxon>
        <taxon>Agaricomycotina</taxon>
        <taxon>Agaricomycetes</taxon>
        <taxon>Agaricomycetidae</taxon>
        <taxon>Agaricales</taxon>
        <taxon>Agaricineae</taxon>
        <taxon>Hydnangiaceae</taxon>
        <taxon>Laccaria</taxon>
    </lineage>
</organism>
<dbReference type="Proteomes" id="UP000001194">
    <property type="component" value="Unassembled WGS sequence"/>
</dbReference>
<name>B0E3M1_LACBS</name>
<dbReference type="KEGG" id="lbc:LACBIDRAFT_299181"/>
<evidence type="ECO:0000313" key="4">
    <source>
        <dbReference type="Proteomes" id="UP000001194"/>
    </source>
</evidence>
<dbReference type="InterPro" id="IPR040521">
    <property type="entry name" value="KDZ"/>
</dbReference>
<protein>
    <submittedName>
        <fullName evidence="3">Predicted protein</fullName>
    </submittedName>
</protein>
<dbReference type="OrthoDB" id="3257613at2759"/>
<sequence>MFSKTGRWTSVKKTRRHEDDAHYNSESELELKGLDNNRGTKRVREEEPPAGPSAEAKCRYQGASIEMAKWMPELGYLLNLMFSREVGPNTPCHCGSAPSVRCQECEHNPYSCRECLIEDHIHQPLHWVEEWNGQYFAKCSLSAIGSVFYFGHDGAICPHTPTSHQGKSLSMTILHTNGVHSVHVLWCHCPGAGDRIDQLMKIGWFPATLNKPETALTFKLLDEFQIHHLQSKKSAYDYFLALVRLTNGQFPSDVANRYRDLLCIARIWRHLMSMKRSGHGHSLDRFLPHQSPGTLGASCVACPHPGFNMAPDWKSTPKEYIHRLFLATDGNFRLQRKAKVNDPDDFSLNAGRGYFANETKFREYICKIERDKPVDYDKPPDTCSGFKAGDMRRLTQQKGVDVTGIVAVVCACHAIFRPGAMVDLYVGERYSHVDYAVANALSGVPPELTHGCRTMPYILDWSTHAYCIGDGNIQALWDVDWCRPPYMIYCLSVFVSVFVFQLICQY</sequence>
<evidence type="ECO:0000259" key="2">
    <source>
        <dbReference type="Pfam" id="PF18803"/>
    </source>
</evidence>
<gene>
    <name evidence="3" type="ORF">LACBIDRAFT_299181</name>
</gene>
<dbReference type="EMBL" id="DS547244">
    <property type="protein sequence ID" value="EDQ98558.1"/>
    <property type="molecule type" value="Genomic_DNA"/>
</dbReference>
<feature type="domain" description="CxC2-like cysteine cluster KDZ transposase-associated" evidence="2">
    <location>
        <begin position="141"/>
        <end position="247"/>
    </location>
</feature>
<accession>B0E3M1</accession>
<dbReference type="InterPro" id="IPR041457">
    <property type="entry name" value="CxC2_KDZ-assoc"/>
</dbReference>
<dbReference type="RefSeq" id="XP_001890793.1">
    <property type="nucleotide sequence ID" value="XM_001890758.1"/>
</dbReference>
<feature type="region of interest" description="Disordered" evidence="1">
    <location>
        <begin position="1"/>
        <end position="55"/>
    </location>
</feature>
<keyword evidence="4" id="KW-1185">Reference proteome</keyword>
<proteinExistence type="predicted"/>
<dbReference type="HOGENOM" id="CLU_003703_12_1_1"/>